<keyword evidence="8" id="KW-1185">Reference proteome</keyword>
<dbReference type="InterPro" id="IPR026992">
    <property type="entry name" value="DIOX_N"/>
</dbReference>
<dbReference type="PROSITE" id="PS51471">
    <property type="entry name" value="FE2OG_OXY"/>
    <property type="match status" value="1"/>
</dbReference>
<dbReference type="PANTHER" id="PTHR10209">
    <property type="entry name" value="OXIDOREDUCTASE, 2OG-FE II OXYGENASE FAMILY PROTEIN"/>
    <property type="match status" value="1"/>
</dbReference>
<dbReference type="Pfam" id="PF14226">
    <property type="entry name" value="DIOX_N"/>
    <property type="match status" value="1"/>
</dbReference>
<dbReference type="PANTHER" id="PTHR10209:SF546">
    <property type="entry name" value="1-AMINOCYCLOPROPANE-1-CARBOXYLATE OXIDASE HOMOLOG 4-LIKE"/>
    <property type="match status" value="1"/>
</dbReference>
<evidence type="ECO:0000313" key="8">
    <source>
        <dbReference type="Proteomes" id="UP000594263"/>
    </source>
</evidence>
<organism evidence="7 8">
    <name type="scientific">Kalanchoe fedtschenkoi</name>
    <name type="common">Lavender scallops</name>
    <name type="synonym">South American air plant</name>
    <dbReference type="NCBI Taxonomy" id="63787"/>
    <lineage>
        <taxon>Eukaryota</taxon>
        <taxon>Viridiplantae</taxon>
        <taxon>Streptophyta</taxon>
        <taxon>Embryophyta</taxon>
        <taxon>Tracheophyta</taxon>
        <taxon>Spermatophyta</taxon>
        <taxon>Magnoliopsida</taxon>
        <taxon>eudicotyledons</taxon>
        <taxon>Gunneridae</taxon>
        <taxon>Pentapetalae</taxon>
        <taxon>Saxifragales</taxon>
        <taxon>Crassulaceae</taxon>
        <taxon>Kalanchoe</taxon>
    </lineage>
</organism>
<keyword evidence="2 5" id="KW-0479">Metal-binding</keyword>
<evidence type="ECO:0000313" key="7">
    <source>
        <dbReference type="EnsemblPlants" id="Kaladp0011s0293.1.v1.1"/>
    </source>
</evidence>
<evidence type="ECO:0000256" key="3">
    <source>
        <dbReference type="ARBA" id="ARBA00023002"/>
    </source>
</evidence>
<sequence>MAADGIVSSSYDRLKELKEFDESKIGCKGLADSGITTIPKIFHHPPETLPRFNHSSESPDKAHAGEIPVIDLSDLDSPAGRRLIVDQVRHAASTWGFFQVVNHGISVSCMDATSAAVKAFHEQPHEEKIKHYKRDEMNGFIYSTNNDLHRSKAANWHDHIQIWTGPTPPDASDIPEICREEMIQWDKQGTKLADLVLELLSEGLGLDSKKFKEMGCTDSKVLVGTCYPYCPEPEKTMGIAAHSDAALLTVLMTNQVAGLQVKHGDHWIDVKPCPGGLIINVGDLLQALSNGVYQSVDHRVFANYSKELRISVVMFFSLAKWREGDILGPLPELISPETPAIYRDFTKQEYLKNLYSKGYDSKSLMDVIKIEVLRSTEIQ</sequence>
<reference evidence="7" key="1">
    <citation type="submission" date="2021-01" db="UniProtKB">
        <authorList>
            <consortium name="EnsemblPlants"/>
        </authorList>
    </citation>
    <scope>IDENTIFICATION</scope>
</reference>
<dbReference type="Pfam" id="PF03171">
    <property type="entry name" value="2OG-FeII_Oxy"/>
    <property type="match status" value="1"/>
</dbReference>
<evidence type="ECO:0000256" key="4">
    <source>
        <dbReference type="ARBA" id="ARBA00023004"/>
    </source>
</evidence>
<keyword evidence="4 5" id="KW-0408">Iron</keyword>
<evidence type="ECO:0000259" key="6">
    <source>
        <dbReference type="PROSITE" id="PS51471"/>
    </source>
</evidence>
<dbReference type="FunFam" id="2.60.120.330:FF:000005">
    <property type="entry name" value="1-aminocyclopropane-1-carboxylate oxidase homolog 1"/>
    <property type="match status" value="1"/>
</dbReference>
<keyword evidence="3 5" id="KW-0560">Oxidoreductase</keyword>
<dbReference type="EnsemblPlants" id="Kaladp0011s0293.1.v1.1">
    <property type="protein sequence ID" value="Kaladp0011s0293.1.v1.1"/>
    <property type="gene ID" value="Kaladp0011s0293.v1.1"/>
</dbReference>
<comment type="similarity">
    <text evidence="1 5">Belongs to the iron/ascorbate-dependent oxidoreductase family.</text>
</comment>
<dbReference type="Gramene" id="Kaladp0011s0293.1.v1.1">
    <property type="protein sequence ID" value="Kaladp0011s0293.1.v1.1"/>
    <property type="gene ID" value="Kaladp0011s0293.v1.1"/>
</dbReference>
<feature type="domain" description="Fe2OG dioxygenase" evidence="6">
    <location>
        <begin position="217"/>
        <end position="318"/>
    </location>
</feature>
<dbReference type="AlphaFoldDB" id="A0A7N0RGT5"/>
<dbReference type="OMA" id="LQAWMGP"/>
<dbReference type="InterPro" id="IPR044861">
    <property type="entry name" value="IPNS-like_FE2OG_OXY"/>
</dbReference>
<dbReference type="Gene3D" id="2.60.120.330">
    <property type="entry name" value="B-lactam Antibiotic, Isopenicillin N Synthase, Chain"/>
    <property type="match status" value="1"/>
</dbReference>
<dbReference type="GO" id="GO:0051213">
    <property type="term" value="F:dioxygenase activity"/>
    <property type="evidence" value="ECO:0007669"/>
    <property type="project" value="UniProtKB-ARBA"/>
</dbReference>
<evidence type="ECO:0000256" key="1">
    <source>
        <dbReference type="ARBA" id="ARBA00008056"/>
    </source>
</evidence>
<dbReference type="GO" id="GO:0046872">
    <property type="term" value="F:metal ion binding"/>
    <property type="evidence" value="ECO:0007669"/>
    <property type="project" value="UniProtKB-KW"/>
</dbReference>
<evidence type="ECO:0000256" key="5">
    <source>
        <dbReference type="RuleBase" id="RU003682"/>
    </source>
</evidence>
<protein>
    <recommendedName>
        <fullName evidence="6">Fe2OG dioxygenase domain-containing protein</fullName>
    </recommendedName>
</protein>
<dbReference type="InterPro" id="IPR005123">
    <property type="entry name" value="Oxoglu/Fe-dep_dioxygenase_dom"/>
</dbReference>
<accession>A0A7N0RGT5</accession>
<dbReference type="Proteomes" id="UP000594263">
    <property type="component" value="Unplaced"/>
</dbReference>
<evidence type="ECO:0000256" key="2">
    <source>
        <dbReference type="ARBA" id="ARBA00022723"/>
    </source>
</evidence>
<name>A0A7N0RGT5_KALFE</name>
<proteinExistence type="inferred from homology"/>
<dbReference type="InterPro" id="IPR027443">
    <property type="entry name" value="IPNS-like_sf"/>
</dbReference>
<dbReference type="SUPFAM" id="SSF51197">
    <property type="entry name" value="Clavaminate synthase-like"/>
    <property type="match status" value="1"/>
</dbReference>